<dbReference type="WBParaSite" id="HPBE_0002636001-mRNA-1">
    <property type="protein sequence ID" value="HPBE_0002636001-mRNA-1"/>
    <property type="gene ID" value="HPBE_0002636001"/>
</dbReference>
<dbReference type="Pfam" id="PF00790">
    <property type="entry name" value="VHS"/>
    <property type="match status" value="1"/>
</dbReference>
<evidence type="ECO:0000313" key="5">
    <source>
        <dbReference type="WBParaSite" id="HPBE_0002636001-mRNA-1"/>
    </source>
</evidence>
<keyword evidence="4" id="KW-1185">Reference proteome</keyword>
<dbReference type="GO" id="GO:0005769">
    <property type="term" value="C:early endosome"/>
    <property type="evidence" value="ECO:0007669"/>
    <property type="project" value="TreeGrafter"/>
</dbReference>
<gene>
    <name evidence="3" type="ORF">HPBE_LOCUS26359</name>
</gene>
<reference evidence="3 4" key="1">
    <citation type="submission" date="2018-11" db="EMBL/GenBank/DDBJ databases">
        <authorList>
            <consortium name="Pathogen Informatics"/>
        </authorList>
    </citation>
    <scope>NUCLEOTIDE SEQUENCE [LARGE SCALE GENOMIC DNA]</scope>
</reference>
<dbReference type="GO" id="GO:0035091">
    <property type="term" value="F:phosphatidylinositol binding"/>
    <property type="evidence" value="ECO:0007669"/>
    <property type="project" value="InterPro"/>
</dbReference>
<proteinExistence type="predicted"/>
<dbReference type="GO" id="GO:0032456">
    <property type="term" value="P:endocytic recycling"/>
    <property type="evidence" value="ECO:0007669"/>
    <property type="project" value="TreeGrafter"/>
</dbReference>
<dbReference type="GO" id="GO:0031623">
    <property type="term" value="P:receptor internalization"/>
    <property type="evidence" value="ECO:0007669"/>
    <property type="project" value="TreeGrafter"/>
</dbReference>
<dbReference type="InterPro" id="IPR002014">
    <property type="entry name" value="VHS_dom"/>
</dbReference>
<evidence type="ECO:0000259" key="2">
    <source>
        <dbReference type="PROSITE" id="PS50179"/>
    </source>
</evidence>
<dbReference type="InterPro" id="IPR008942">
    <property type="entry name" value="ENTH_VHS"/>
</dbReference>
<protein>
    <submittedName>
        <fullName evidence="5">VHS domain-containing protein</fullName>
    </submittedName>
</protein>
<feature type="region of interest" description="Disordered" evidence="1">
    <location>
        <begin position="20"/>
        <end position="43"/>
    </location>
</feature>
<name>A0A183GUJ0_HELPZ</name>
<dbReference type="PANTHER" id="PTHR46275:SF1">
    <property type="entry name" value="HEPATOCYTE GROWTH FACTOR-REGULATED TYROSINE KINASE SUBSTRATE"/>
    <property type="match status" value="1"/>
</dbReference>
<accession>A0A183GUJ0</accession>
<sequence>EHGTAPGKQAIHEEYARSVFSRPKTAPSAGQLVAPNLPTPPEEHEVADVDWAIRSRGSSVRKPPPLPIASGPIRSIQHQTYTLRCSSAAKLRARTVRLHGEQLINHPDPTVFGRPPKRSAYSEAATDSTNLEPNWDGIIACFDSIRSGEVPAKAAMQAMRKRIQHDNPHVVMHALLVMDACVKNCGHK</sequence>
<dbReference type="OrthoDB" id="957735at2759"/>
<organism evidence="4 5">
    <name type="scientific">Heligmosomoides polygyrus</name>
    <name type="common">Parasitic roundworm</name>
    <dbReference type="NCBI Taxonomy" id="6339"/>
    <lineage>
        <taxon>Eukaryota</taxon>
        <taxon>Metazoa</taxon>
        <taxon>Ecdysozoa</taxon>
        <taxon>Nematoda</taxon>
        <taxon>Chromadorea</taxon>
        <taxon>Rhabditida</taxon>
        <taxon>Rhabditina</taxon>
        <taxon>Rhabditomorpha</taxon>
        <taxon>Strongyloidea</taxon>
        <taxon>Heligmosomidae</taxon>
        <taxon>Heligmosomoides</taxon>
    </lineage>
</organism>
<evidence type="ECO:0000313" key="3">
    <source>
        <dbReference type="EMBL" id="VDP57201.1"/>
    </source>
</evidence>
<accession>A0A3P8EKI6</accession>
<evidence type="ECO:0000256" key="1">
    <source>
        <dbReference type="SAM" id="MobiDB-lite"/>
    </source>
</evidence>
<dbReference type="Gene3D" id="1.25.40.90">
    <property type="match status" value="1"/>
</dbReference>
<feature type="domain" description="VHS" evidence="2">
    <location>
        <begin position="125"/>
        <end position="188"/>
    </location>
</feature>
<evidence type="ECO:0000313" key="4">
    <source>
        <dbReference type="Proteomes" id="UP000050761"/>
    </source>
</evidence>
<dbReference type="SUPFAM" id="SSF48464">
    <property type="entry name" value="ENTH/VHS domain"/>
    <property type="match status" value="1"/>
</dbReference>
<dbReference type="PANTHER" id="PTHR46275">
    <property type="entry name" value="HEPATOCYTE GROWTH FACTOR-REGULATED TYROSINE KINASE SUBSTRATE"/>
    <property type="match status" value="1"/>
</dbReference>
<reference evidence="5" key="2">
    <citation type="submission" date="2019-09" db="UniProtKB">
        <authorList>
            <consortium name="WormBaseParasite"/>
        </authorList>
    </citation>
    <scope>IDENTIFICATION</scope>
</reference>
<dbReference type="PROSITE" id="PS50179">
    <property type="entry name" value="VHS"/>
    <property type="match status" value="1"/>
</dbReference>
<dbReference type="AlphaFoldDB" id="A0A183GUJ0"/>
<dbReference type="InterPro" id="IPR017073">
    <property type="entry name" value="HGS/VPS27"/>
</dbReference>
<dbReference type="Proteomes" id="UP000050761">
    <property type="component" value="Unassembled WGS sequence"/>
</dbReference>
<dbReference type="GO" id="GO:0043130">
    <property type="term" value="F:ubiquitin binding"/>
    <property type="evidence" value="ECO:0007669"/>
    <property type="project" value="InterPro"/>
</dbReference>
<dbReference type="EMBL" id="UZAH01039809">
    <property type="protein sequence ID" value="VDP57201.1"/>
    <property type="molecule type" value="Genomic_DNA"/>
</dbReference>